<evidence type="ECO:0000313" key="3">
    <source>
        <dbReference type="Proteomes" id="UP001629230"/>
    </source>
</evidence>
<proteinExistence type="predicted"/>
<sequence>MSPVDYIRAAFRHRSELVPQLTTVFALGAIFTYHALTSPALDWLFRENPAS</sequence>
<evidence type="ECO:0000313" key="2">
    <source>
        <dbReference type="EMBL" id="MFM0007363.1"/>
    </source>
</evidence>
<protein>
    <submittedName>
        <fullName evidence="2">Uncharacterized protein</fullName>
    </submittedName>
</protein>
<keyword evidence="3" id="KW-1185">Reference proteome</keyword>
<comment type="caution">
    <text evidence="2">The sequence shown here is derived from an EMBL/GenBank/DDBJ whole genome shotgun (WGS) entry which is preliminary data.</text>
</comment>
<keyword evidence="1" id="KW-1133">Transmembrane helix</keyword>
<name>A0ABW9B4E9_9BURK</name>
<keyword evidence="1" id="KW-0812">Transmembrane</keyword>
<reference evidence="2 3" key="1">
    <citation type="journal article" date="2024" name="Chem. Sci.">
        <title>Discovery of megapolipeptins by genome mining of a Burkholderiales bacteria collection.</title>
        <authorList>
            <person name="Paulo B.S."/>
            <person name="Recchia M.J.J."/>
            <person name="Lee S."/>
            <person name="Fergusson C.H."/>
            <person name="Romanowski S.B."/>
            <person name="Hernandez A."/>
            <person name="Krull N."/>
            <person name="Liu D.Y."/>
            <person name="Cavanagh H."/>
            <person name="Bos A."/>
            <person name="Gray C.A."/>
            <person name="Murphy B.T."/>
            <person name="Linington R.G."/>
            <person name="Eustaquio A.S."/>
        </authorList>
    </citation>
    <scope>NUCLEOTIDE SEQUENCE [LARGE SCALE GENOMIC DNA]</scope>
    <source>
        <strain evidence="2 3">RL17-350-BIC-A</strain>
    </source>
</reference>
<feature type="transmembrane region" description="Helical" evidence="1">
    <location>
        <begin position="17"/>
        <end position="36"/>
    </location>
</feature>
<dbReference type="Proteomes" id="UP001629230">
    <property type="component" value="Unassembled WGS sequence"/>
</dbReference>
<organism evidence="2 3">
    <name type="scientific">Paraburkholderia dipogonis</name>
    <dbReference type="NCBI Taxonomy" id="1211383"/>
    <lineage>
        <taxon>Bacteria</taxon>
        <taxon>Pseudomonadati</taxon>
        <taxon>Pseudomonadota</taxon>
        <taxon>Betaproteobacteria</taxon>
        <taxon>Burkholderiales</taxon>
        <taxon>Burkholderiaceae</taxon>
        <taxon>Paraburkholderia</taxon>
    </lineage>
</organism>
<evidence type="ECO:0000256" key="1">
    <source>
        <dbReference type="SAM" id="Phobius"/>
    </source>
</evidence>
<accession>A0ABW9B4E9</accession>
<gene>
    <name evidence="2" type="ORF">PQR57_41225</name>
</gene>
<dbReference type="EMBL" id="JAQQEZ010000058">
    <property type="protein sequence ID" value="MFM0007363.1"/>
    <property type="molecule type" value="Genomic_DNA"/>
</dbReference>
<keyword evidence="1" id="KW-0472">Membrane</keyword>
<dbReference type="RefSeq" id="WP_408181983.1">
    <property type="nucleotide sequence ID" value="NZ_JAQQEZ010000058.1"/>
</dbReference>